<accession>A0ABV2TL89</accession>
<reference evidence="2 3" key="1">
    <citation type="submission" date="2024-07" db="EMBL/GenBank/DDBJ databases">
        <title>Uliginosibacterium flavum JJ3220;KACC:17644.</title>
        <authorList>
            <person name="Kim M.K."/>
        </authorList>
    </citation>
    <scope>NUCLEOTIDE SEQUENCE [LARGE SCALE GENOMIC DNA]</scope>
    <source>
        <strain evidence="2 3">KACC:17644</strain>
    </source>
</reference>
<name>A0ABV2TL89_9RHOO</name>
<keyword evidence="3" id="KW-1185">Reference proteome</keyword>
<evidence type="ECO:0000313" key="2">
    <source>
        <dbReference type="EMBL" id="MET7014687.1"/>
    </source>
</evidence>
<dbReference type="Proteomes" id="UP001549691">
    <property type="component" value="Unassembled WGS sequence"/>
</dbReference>
<dbReference type="InterPro" id="IPR013750">
    <property type="entry name" value="GHMP_kinase_C_dom"/>
</dbReference>
<organism evidence="2 3">
    <name type="scientific">Uliginosibacterium flavum</name>
    <dbReference type="NCBI Taxonomy" id="1396831"/>
    <lineage>
        <taxon>Bacteria</taxon>
        <taxon>Pseudomonadati</taxon>
        <taxon>Pseudomonadota</taxon>
        <taxon>Betaproteobacteria</taxon>
        <taxon>Rhodocyclales</taxon>
        <taxon>Zoogloeaceae</taxon>
        <taxon>Uliginosibacterium</taxon>
    </lineage>
</organism>
<comment type="caution">
    <text evidence="2">The sequence shown here is derived from an EMBL/GenBank/DDBJ whole genome shotgun (WGS) entry which is preliminary data.</text>
</comment>
<evidence type="ECO:0000313" key="3">
    <source>
        <dbReference type="Proteomes" id="UP001549691"/>
    </source>
</evidence>
<evidence type="ECO:0000259" key="1">
    <source>
        <dbReference type="Pfam" id="PF08544"/>
    </source>
</evidence>
<dbReference type="RefSeq" id="WP_354601214.1">
    <property type="nucleotide sequence ID" value="NZ_JBEWZI010000010.1"/>
</dbReference>
<dbReference type="Pfam" id="PF08544">
    <property type="entry name" value="GHMP_kinases_C"/>
    <property type="match status" value="1"/>
</dbReference>
<gene>
    <name evidence="2" type="ORF">ABXR19_10850</name>
</gene>
<proteinExistence type="predicted"/>
<dbReference type="EMBL" id="JBEWZI010000010">
    <property type="protein sequence ID" value="MET7014687.1"/>
    <property type="molecule type" value="Genomic_DNA"/>
</dbReference>
<feature type="domain" description="GHMP kinase C-terminal" evidence="1">
    <location>
        <begin position="1"/>
        <end position="28"/>
    </location>
</feature>
<protein>
    <recommendedName>
        <fullName evidence="1">GHMP kinase C-terminal domain-containing protein</fullName>
    </recommendedName>
</protein>
<sequence length="28" mass="2969">MSGSGIGPCLAAVHPEDTRVTRVSRRLC</sequence>